<dbReference type="Pfam" id="PF18545">
    <property type="entry name" value="HalOD1"/>
    <property type="match status" value="1"/>
</dbReference>
<dbReference type="EMBL" id="JBHSQH010000001">
    <property type="protein sequence ID" value="MFC5971420.1"/>
    <property type="molecule type" value="Genomic_DNA"/>
</dbReference>
<evidence type="ECO:0000256" key="1">
    <source>
        <dbReference type="SAM" id="MobiDB-lite"/>
    </source>
</evidence>
<dbReference type="PROSITE" id="PS51257">
    <property type="entry name" value="PROKAR_LIPOPROTEIN"/>
    <property type="match status" value="1"/>
</dbReference>
<proteinExistence type="predicted"/>
<keyword evidence="4" id="KW-1185">Reference proteome</keyword>
<evidence type="ECO:0000313" key="4">
    <source>
        <dbReference type="Proteomes" id="UP001596099"/>
    </source>
</evidence>
<feature type="domain" description="Halobacterial output" evidence="2">
    <location>
        <begin position="32"/>
        <end position="99"/>
    </location>
</feature>
<dbReference type="InterPro" id="IPR040624">
    <property type="entry name" value="HalOD1"/>
</dbReference>
<dbReference type="Proteomes" id="UP001596099">
    <property type="component" value="Unassembled WGS sequence"/>
</dbReference>
<evidence type="ECO:0000259" key="2">
    <source>
        <dbReference type="Pfam" id="PF18545"/>
    </source>
</evidence>
<sequence length="115" mass="12213">MNSGGRDAVERSGERVVWVASDGLSPGLVPALLSCLAEAMETDVEAAGTVLDEAIDSVVFERVYTQIYDGSARFEGRVTFPVGEFEVTITTDGRIEVTPSRRGSGPVDDASTSTR</sequence>
<dbReference type="AlphaFoldDB" id="A0ABD5RLP3"/>
<evidence type="ECO:0000313" key="3">
    <source>
        <dbReference type="EMBL" id="MFC5971420.1"/>
    </source>
</evidence>
<gene>
    <name evidence="3" type="ORF">ACFPYI_08775</name>
</gene>
<reference evidence="3 4" key="1">
    <citation type="journal article" date="2019" name="Int. J. Syst. Evol. Microbiol.">
        <title>The Global Catalogue of Microorganisms (GCM) 10K type strain sequencing project: providing services to taxonomists for standard genome sequencing and annotation.</title>
        <authorList>
            <consortium name="The Broad Institute Genomics Platform"/>
            <consortium name="The Broad Institute Genome Sequencing Center for Infectious Disease"/>
            <person name="Wu L."/>
            <person name="Ma J."/>
        </authorList>
    </citation>
    <scope>NUCLEOTIDE SEQUENCE [LARGE SCALE GENOMIC DNA]</scope>
    <source>
        <strain evidence="3 4">CGMCC 1.12543</strain>
    </source>
</reference>
<feature type="region of interest" description="Disordered" evidence="1">
    <location>
        <begin position="94"/>
        <end position="115"/>
    </location>
</feature>
<accession>A0ABD5RLP3</accession>
<protein>
    <submittedName>
        <fullName evidence="3">HalOD1 output domain-containing protein</fullName>
    </submittedName>
</protein>
<name>A0ABD5RLP3_9EURY</name>
<dbReference type="RefSeq" id="WP_247414317.1">
    <property type="nucleotide sequence ID" value="NZ_JALLGW010000001.1"/>
</dbReference>
<organism evidence="3 4">
    <name type="scientific">Halomarina salina</name>
    <dbReference type="NCBI Taxonomy" id="1872699"/>
    <lineage>
        <taxon>Archaea</taxon>
        <taxon>Methanobacteriati</taxon>
        <taxon>Methanobacteriota</taxon>
        <taxon>Stenosarchaea group</taxon>
        <taxon>Halobacteria</taxon>
        <taxon>Halobacteriales</taxon>
        <taxon>Natronomonadaceae</taxon>
        <taxon>Halomarina</taxon>
    </lineage>
</organism>
<comment type="caution">
    <text evidence="3">The sequence shown here is derived from an EMBL/GenBank/DDBJ whole genome shotgun (WGS) entry which is preliminary data.</text>
</comment>